<dbReference type="RefSeq" id="WP_093363595.1">
    <property type="nucleotide sequence ID" value="NZ_FOZZ01000002.1"/>
</dbReference>
<dbReference type="PIRSF" id="PIRSF005900">
    <property type="entry name" value="Dps"/>
    <property type="match status" value="1"/>
</dbReference>
<dbReference type="PROSITE" id="PS00819">
    <property type="entry name" value="DPS_2"/>
    <property type="match status" value="1"/>
</dbReference>
<dbReference type="STRING" id="683125.SAMN05660206_10218"/>
<dbReference type="Gene3D" id="1.20.1260.10">
    <property type="match status" value="1"/>
</dbReference>
<evidence type="ECO:0000256" key="2">
    <source>
        <dbReference type="RuleBase" id="RU003875"/>
    </source>
</evidence>
<dbReference type="AlphaFoldDB" id="A0A1I6PXR7"/>
<name>A0A1I6PXR7_9SPHI</name>
<dbReference type="EMBL" id="FOZZ01000002">
    <property type="protein sequence ID" value="SFS45004.1"/>
    <property type="molecule type" value="Genomic_DNA"/>
</dbReference>
<dbReference type="GO" id="GO:0008199">
    <property type="term" value="F:ferric iron binding"/>
    <property type="evidence" value="ECO:0007669"/>
    <property type="project" value="InterPro"/>
</dbReference>
<evidence type="ECO:0000259" key="3">
    <source>
        <dbReference type="Pfam" id="PF00210"/>
    </source>
</evidence>
<keyword evidence="5" id="KW-1185">Reference proteome</keyword>
<feature type="domain" description="Ferritin/DPS" evidence="3">
    <location>
        <begin position="18"/>
        <end position="157"/>
    </location>
</feature>
<dbReference type="InterPro" id="IPR012347">
    <property type="entry name" value="Ferritin-like"/>
</dbReference>
<evidence type="ECO:0000256" key="1">
    <source>
        <dbReference type="ARBA" id="ARBA00009497"/>
    </source>
</evidence>
<dbReference type="InterPro" id="IPR009078">
    <property type="entry name" value="Ferritin-like_SF"/>
</dbReference>
<accession>A0A1I6PXR7</accession>
<comment type="similarity">
    <text evidence="1 2">Belongs to the Dps family.</text>
</comment>
<dbReference type="Proteomes" id="UP000198785">
    <property type="component" value="Unassembled WGS sequence"/>
</dbReference>
<dbReference type="PANTHER" id="PTHR42932">
    <property type="entry name" value="GENERAL STRESS PROTEIN 20U"/>
    <property type="match status" value="1"/>
</dbReference>
<dbReference type="Pfam" id="PF00210">
    <property type="entry name" value="Ferritin"/>
    <property type="match status" value="1"/>
</dbReference>
<proteinExistence type="inferred from homology"/>
<organism evidence="4 5">
    <name type="scientific">Sphingobacterium wenxiniae</name>
    <dbReference type="NCBI Taxonomy" id="683125"/>
    <lineage>
        <taxon>Bacteria</taxon>
        <taxon>Pseudomonadati</taxon>
        <taxon>Bacteroidota</taxon>
        <taxon>Sphingobacteriia</taxon>
        <taxon>Sphingobacteriales</taxon>
        <taxon>Sphingobacteriaceae</taxon>
        <taxon>Sphingobacterium</taxon>
    </lineage>
</organism>
<dbReference type="InterPro" id="IPR023188">
    <property type="entry name" value="DPS_DNA-bd_CS"/>
</dbReference>
<reference evidence="4 5" key="1">
    <citation type="submission" date="2016-10" db="EMBL/GenBank/DDBJ databases">
        <authorList>
            <person name="de Groot N.N."/>
        </authorList>
    </citation>
    <scope>NUCLEOTIDE SEQUENCE [LARGE SCALE GENOMIC DNA]</scope>
    <source>
        <strain evidence="4 5">DSM 22789</strain>
    </source>
</reference>
<dbReference type="PANTHER" id="PTHR42932:SF3">
    <property type="entry name" value="DNA PROTECTION DURING STARVATION PROTEIN"/>
    <property type="match status" value="1"/>
</dbReference>
<dbReference type="GO" id="GO:0003677">
    <property type="term" value="F:DNA binding"/>
    <property type="evidence" value="ECO:0007669"/>
    <property type="project" value="UniProtKB-KW"/>
</dbReference>
<dbReference type="CDD" id="cd01043">
    <property type="entry name" value="DPS"/>
    <property type="match status" value="1"/>
</dbReference>
<protein>
    <submittedName>
        <fullName evidence="4">Starvation-inducible DNA-binding protein</fullName>
    </submittedName>
</protein>
<dbReference type="InterPro" id="IPR008331">
    <property type="entry name" value="Ferritin_DPS_dom"/>
</dbReference>
<evidence type="ECO:0000313" key="4">
    <source>
        <dbReference type="EMBL" id="SFS45004.1"/>
    </source>
</evidence>
<keyword evidence="4" id="KW-0238">DNA-binding</keyword>
<sequence length="157" mass="18005">MKTQIGIKSENRQAVAEILCKLLADEFVLYTKTRNAHWNIEGLDFHSMHIFFEGQYQQLADLMDGVAERIRTIGHYAPGTLKEFLELTHLSEATNQKNDSASFITELLADHDAIIDFIRGSIDEVQEKYKDAGTSDYITGFIETHEKMAWMLRAHLK</sequence>
<dbReference type="OrthoDB" id="9797023at2"/>
<gene>
    <name evidence="4" type="ORF">SAMN05660206_10218</name>
</gene>
<evidence type="ECO:0000313" key="5">
    <source>
        <dbReference type="Proteomes" id="UP000198785"/>
    </source>
</evidence>
<dbReference type="SUPFAM" id="SSF47240">
    <property type="entry name" value="Ferritin-like"/>
    <property type="match status" value="1"/>
</dbReference>
<dbReference type="GO" id="GO:0016722">
    <property type="term" value="F:oxidoreductase activity, acting on metal ions"/>
    <property type="evidence" value="ECO:0007669"/>
    <property type="project" value="InterPro"/>
</dbReference>
<dbReference type="InterPro" id="IPR002177">
    <property type="entry name" value="DPS_DNA-bd"/>
</dbReference>
<dbReference type="PRINTS" id="PR01346">
    <property type="entry name" value="HELNAPAPROT"/>
</dbReference>